<evidence type="ECO:0000256" key="1">
    <source>
        <dbReference type="SAM" id="MobiDB-lite"/>
    </source>
</evidence>
<name>A0A917F893_9MICO</name>
<feature type="region of interest" description="Disordered" evidence="1">
    <location>
        <begin position="314"/>
        <end position="365"/>
    </location>
</feature>
<feature type="compositionally biased region" description="Low complexity" evidence="1">
    <location>
        <begin position="320"/>
        <end position="341"/>
    </location>
</feature>
<evidence type="ECO:0008006" key="4">
    <source>
        <dbReference type="Google" id="ProtNLM"/>
    </source>
</evidence>
<reference evidence="2" key="2">
    <citation type="submission" date="2020-09" db="EMBL/GenBank/DDBJ databases">
        <authorList>
            <person name="Sun Q."/>
            <person name="Zhou Y."/>
        </authorList>
    </citation>
    <scope>NUCLEOTIDE SEQUENCE</scope>
    <source>
        <strain evidence="2">CGMCC 1.12160</strain>
    </source>
</reference>
<dbReference type="AlphaFoldDB" id="A0A917F893"/>
<evidence type="ECO:0000313" key="2">
    <source>
        <dbReference type="EMBL" id="GGF52782.1"/>
    </source>
</evidence>
<keyword evidence="3" id="KW-1185">Reference proteome</keyword>
<dbReference type="InterPro" id="IPR003615">
    <property type="entry name" value="HNH_nuc"/>
</dbReference>
<dbReference type="Proteomes" id="UP000605670">
    <property type="component" value="Unassembled WGS sequence"/>
</dbReference>
<reference evidence="2" key="1">
    <citation type="journal article" date="2014" name="Int. J. Syst. Evol. Microbiol.">
        <title>Complete genome sequence of Corynebacterium casei LMG S-19264T (=DSM 44701T), isolated from a smear-ripened cheese.</title>
        <authorList>
            <consortium name="US DOE Joint Genome Institute (JGI-PGF)"/>
            <person name="Walter F."/>
            <person name="Albersmeier A."/>
            <person name="Kalinowski J."/>
            <person name="Ruckert C."/>
        </authorList>
    </citation>
    <scope>NUCLEOTIDE SEQUENCE</scope>
    <source>
        <strain evidence="2">CGMCC 1.12160</strain>
    </source>
</reference>
<dbReference type="EMBL" id="BMEM01000003">
    <property type="protein sequence ID" value="GGF52782.1"/>
    <property type="molecule type" value="Genomic_DNA"/>
</dbReference>
<dbReference type="CDD" id="cd00085">
    <property type="entry name" value="HNHc"/>
    <property type="match status" value="1"/>
</dbReference>
<protein>
    <recommendedName>
        <fullName evidence="4">HNH endonuclease</fullName>
    </recommendedName>
</protein>
<gene>
    <name evidence="2" type="ORF">GCM10011366_20720</name>
</gene>
<feature type="compositionally biased region" description="Acidic residues" evidence="1">
    <location>
        <begin position="342"/>
        <end position="358"/>
    </location>
</feature>
<evidence type="ECO:0000313" key="3">
    <source>
        <dbReference type="Proteomes" id="UP000605670"/>
    </source>
</evidence>
<accession>A0A917F893</accession>
<feature type="region of interest" description="Disordered" evidence="1">
    <location>
        <begin position="582"/>
        <end position="619"/>
    </location>
</feature>
<organism evidence="2 3">
    <name type="scientific">Ornithinimicrobium tianjinense</name>
    <dbReference type="NCBI Taxonomy" id="1195761"/>
    <lineage>
        <taxon>Bacteria</taxon>
        <taxon>Bacillati</taxon>
        <taxon>Actinomycetota</taxon>
        <taxon>Actinomycetes</taxon>
        <taxon>Micrococcales</taxon>
        <taxon>Ornithinimicrobiaceae</taxon>
        <taxon>Ornithinimicrobium</taxon>
    </lineage>
</organism>
<dbReference type="RefSeq" id="WP_188430491.1">
    <property type="nucleotide sequence ID" value="NZ_BAABKH010000003.1"/>
</dbReference>
<comment type="caution">
    <text evidence="2">The sequence shown here is derived from an EMBL/GenBank/DDBJ whole genome shotgun (WGS) entry which is preliminary data.</text>
</comment>
<proteinExistence type="predicted"/>
<sequence length="619" mass="66931">MPAGVLHAMAVLSATRSGVDARLLEAAILVVSLTGRVLLAEKGFADVTELSEGQRKKWRAEAKRLARAEVEVRLGLGAMEAQQLVGVACAPEQVRELILGALDRGWVSWFQVRCFWTRCAKLPAESALLVAQSLFGTDPALMAKERLDPDGNPRDEPWAHATYRAALEREATRVEGQDVKAERERRRAAYAARRAGLSVHDDGTGTLTVTGPLLMMTAVHARIEAVARSLRKQGDPRTLDQLRVDVAGALLIHGLLPLPGQSDEEPANPDPDHELSTADLAQIARIVNAQPQVQVQVVVPWDVLTGRPACPPCGEKDEAAPPSATATATASAYASATASDESASDETASDVTASDETDPGAGSRLRGGVAEILGRFPAFTTPGHARELVLTPGATLVRLLTDPADGRLVERSISTYRPDAAMRRQVLAADVYCRAPGSRQPGAHLELDHVVPWGTPRGDTAEPNLVGLGKTAHQRKTDRRWIVTVNERRDLTWTTLLGQRARTRAHDYRQYLDLRAPVDDSSPSEVHPSQRVDLDDRRDVLNQALYAALAHREPGAALAGEDDAPGTGDHGGELAGWIWVTRPRRTPQGVETILTGEDDTATPEQTRQTARRNDDPPPF</sequence>